<dbReference type="SMART" id="SM00220">
    <property type="entry name" value="S_TKc"/>
    <property type="match status" value="1"/>
</dbReference>
<evidence type="ECO:0000256" key="2">
    <source>
        <dbReference type="ARBA" id="ARBA00022741"/>
    </source>
</evidence>
<feature type="compositionally biased region" description="Acidic residues" evidence="4">
    <location>
        <begin position="351"/>
        <end position="365"/>
    </location>
</feature>
<dbReference type="CDD" id="cd00180">
    <property type="entry name" value="PKc"/>
    <property type="match status" value="1"/>
</dbReference>
<dbReference type="eggNOG" id="KOG0583">
    <property type="taxonomic scope" value="Eukaryota"/>
</dbReference>
<protein>
    <submittedName>
        <fullName evidence="6">Protein kinase</fullName>
    </submittedName>
</protein>
<dbReference type="PANTHER" id="PTHR24056:SF508">
    <property type="entry name" value="CYCLIN-DEPENDENT KINASE 10"/>
    <property type="match status" value="1"/>
</dbReference>
<keyword evidence="6" id="KW-0808">Transferase</keyword>
<organism evidence="6 7">
    <name type="scientific">Kalmanozyma brasiliensis (strain GHG001)</name>
    <name type="common">Yeast</name>
    <name type="synonym">Pseudozyma brasiliensis</name>
    <dbReference type="NCBI Taxonomy" id="1365824"/>
    <lineage>
        <taxon>Eukaryota</taxon>
        <taxon>Fungi</taxon>
        <taxon>Dikarya</taxon>
        <taxon>Basidiomycota</taxon>
        <taxon>Ustilaginomycotina</taxon>
        <taxon>Ustilaginomycetes</taxon>
        <taxon>Ustilaginales</taxon>
        <taxon>Ustilaginaceae</taxon>
        <taxon>Kalmanozyma</taxon>
    </lineage>
</organism>
<sequence length="485" mass="52842">MPLLDSFDPSQTISSSRTRSQKRSLIAGSSFHDSYAATEVNWDGLTQHLVSHSHGLVSSVYRCKLSPYASWPYQGTSSTLALGLTLAEDAESAEGLPGWVCIKRVAVDEQPRPHSVAREIALLDRLPPHRNITPLLAALYDTSDPFGAVMDLVMPLYAATLEEVLQEPSLIPSLAAAEGSLAETPRPGNSIQHLWSSSPPSFIHSVATQLLDGIAFLHEHKIAHRDIKPSNILLSHNGTLKLIDLGTAYTTTPLRNPLPDEDMPLDDEAKQMVCQVGTGEFRAPELLFSPLGGYDAFAVDVWAAAVTLAHFFTPLTAIPTITTSDFPSLDVEHDERKDWQRAFDSNTPLPDEGDSPLYFEEDPYPQDDPSQGGRSESGYIRTPLFEADRGDIGLAASIFALLGLPMSIQDWPEAEHFQPRLERMPFAATEGKDLLTALPLFQPEEGGESGEVVQKVIVPALQLSTSKRPKAQELLNALRATGPAS</sequence>
<reference evidence="7" key="1">
    <citation type="journal article" date="2013" name="Genome Announc.">
        <title>Draft genome sequence of Pseudozyma brasiliensis sp. nov. strain GHG001, a high producer of endo-1,4-xylanase isolated from an insect pest of sugarcane.</title>
        <authorList>
            <person name="Oliveira J.V.D.C."/>
            <person name="dos Santos R.A.C."/>
            <person name="Borges T.A."/>
            <person name="Riano-Pachon D.M."/>
            <person name="Goldman G.H."/>
        </authorList>
    </citation>
    <scope>NUCLEOTIDE SEQUENCE [LARGE SCALE GENOMIC DNA]</scope>
    <source>
        <strain evidence="7">GHG001</strain>
    </source>
</reference>
<dbReference type="GO" id="GO:0005634">
    <property type="term" value="C:nucleus"/>
    <property type="evidence" value="ECO:0007669"/>
    <property type="project" value="TreeGrafter"/>
</dbReference>
<accession>V5EUH0</accession>
<dbReference type="SUPFAM" id="SSF56112">
    <property type="entry name" value="Protein kinase-like (PK-like)"/>
    <property type="match status" value="1"/>
</dbReference>
<dbReference type="EMBL" id="KI545884">
    <property type="protein sequence ID" value="EST05764.1"/>
    <property type="molecule type" value="Genomic_DNA"/>
</dbReference>
<dbReference type="PANTHER" id="PTHR24056">
    <property type="entry name" value="CELL DIVISION PROTEIN KINASE"/>
    <property type="match status" value="1"/>
</dbReference>
<dbReference type="OMA" id="WPEAEHF"/>
<keyword evidence="7" id="KW-1185">Reference proteome</keyword>
<evidence type="ECO:0000256" key="3">
    <source>
        <dbReference type="ARBA" id="ARBA00022840"/>
    </source>
</evidence>
<dbReference type="PROSITE" id="PS50011">
    <property type="entry name" value="PROTEIN_KINASE_DOM"/>
    <property type="match status" value="1"/>
</dbReference>
<dbReference type="GeneID" id="27420985"/>
<evidence type="ECO:0000313" key="6">
    <source>
        <dbReference type="EMBL" id="EST05764.1"/>
    </source>
</evidence>
<dbReference type="InterPro" id="IPR050108">
    <property type="entry name" value="CDK"/>
</dbReference>
<proteinExistence type="inferred from homology"/>
<evidence type="ECO:0000256" key="1">
    <source>
        <dbReference type="ARBA" id="ARBA00006485"/>
    </source>
</evidence>
<dbReference type="Proteomes" id="UP000019377">
    <property type="component" value="Unassembled WGS sequence"/>
</dbReference>
<evidence type="ECO:0000256" key="4">
    <source>
        <dbReference type="SAM" id="MobiDB-lite"/>
    </source>
</evidence>
<dbReference type="STRING" id="1365824.V5EUH0"/>
<comment type="similarity">
    <text evidence="1">Belongs to the protein kinase superfamily. CMGC Ser/Thr protein kinase family. CDC2/CDKX subfamily.</text>
</comment>
<keyword evidence="2" id="KW-0547">Nucleotide-binding</keyword>
<evidence type="ECO:0000259" key="5">
    <source>
        <dbReference type="PROSITE" id="PS50011"/>
    </source>
</evidence>
<dbReference type="Pfam" id="PF00069">
    <property type="entry name" value="Pkinase"/>
    <property type="match status" value="1"/>
</dbReference>
<name>V5EUH0_KALBG</name>
<dbReference type="PROSITE" id="PS00108">
    <property type="entry name" value="PROTEIN_KINASE_ST"/>
    <property type="match status" value="1"/>
</dbReference>
<feature type="region of interest" description="Disordered" evidence="4">
    <location>
        <begin position="1"/>
        <end position="21"/>
    </location>
</feature>
<feature type="region of interest" description="Disordered" evidence="4">
    <location>
        <begin position="340"/>
        <end position="378"/>
    </location>
</feature>
<dbReference type="GO" id="GO:0007346">
    <property type="term" value="P:regulation of mitotic cell cycle"/>
    <property type="evidence" value="ECO:0007669"/>
    <property type="project" value="TreeGrafter"/>
</dbReference>
<dbReference type="HOGENOM" id="CLU_035839_0_0_1"/>
<dbReference type="Gene3D" id="1.10.510.10">
    <property type="entry name" value="Transferase(Phosphotransferase) domain 1"/>
    <property type="match status" value="1"/>
</dbReference>
<evidence type="ECO:0000313" key="7">
    <source>
        <dbReference type="Proteomes" id="UP000019377"/>
    </source>
</evidence>
<dbReference type="GO" id="GO:0004674">
    <property type="term" value="F:protein serine/threonine kinase activity"/>
    <property type="evidence" value="ECO:0007669"/>
    <property type="project" value="TreeGrafter"/>
</dbReference>
<dbReference type="InterPro" id="IPR011009">
    <property type="entry name" value="Kinase-like_dom_sf"/>
</dbReference>
<gene>
    <name evidence="6" type="ORF">PSEUBRA_SCAF4g04911</name>
</gene>
<dbReference type="RefSeq" id="XP_016290753.1">
    <property type="nucleotide sequence ID" value="XM_016438292.1"/>
</dbReference>
<keyword evidence="3" id="KW-0067">ATP-binding</keyword>
<dbReference type="InterPro" id="IPR000719">
    <property type="entry name" value="Prot_kinase_dom"/>
</dbReference>
<feature type="domain" description="Protein kinase" evidence="5">
    <location>
        <begin position="46"/>
        <end position="485"/>
    </location>
</feature>
<dbReference type="OrthoDB" id="4062651at2759"/>
<dbReference type="InterPro" id="IPR008271">
    <property type="entry name" value="Ser/Thr_kinase_AS"/>
</dbReference>
<dbReference type="AlphaFoldDB" id="V5EUH0"/>
<dbReference type="GO" id="GO:0005524">
    <property type="term" value="F:ATP binding"/>
    <property type="evidence" value="ECO:0007669"/>
    <property type="project" value="UniProtKB-KW"/>
</dbReference>
<keyword evidence="6" id="KW-0418">Kinase</keyword>